<comment type="similarity">
    <text evidence="4 15">Belongs to the cytochrome P450 family.</text>
</comment>
<keyword evidence="7 14" id="KW-0479">Metal-binding</keyword>
<dbReference type="PROSITE" id="PS00086">
    <property type="entry name" value="CYTOCHROME_P450"/>
    <property type="match status" value="1"/>
</dbReference>
<accession>A0A8H6X363</accession>
<sequence length="535" mass="59475">MSVLLIFLFALCVAALLRKVGSREAGLPPGPPTVPVLGNVHIFPTEFAYFKFTEWARKYGGIFSLKVGPSTVVVLTDVAAVKELLDKRSATTGDRPPIHLADCMTGGLQMALARSTPTYKILRKTSGAILTAQATAQHLPIQQAEATQLLYDILRTPQSFYTDISRYSFSVIRSVLYGKRAPRYDTPEISGFFNVLHEFNAILSPGAAPPVDAIPILKFVPERWAKWKRECKRIRNLQRTLYFGMMEETRDRMRRGEGNGCYMEEVVGRAKELGMDDEMASYFGSALQETGSETTSSYLQSLILALVAYPEAQKKAHEEIDRVVGEDRLPTLDDLGHMPYIRAMISETHRFRPVAPLGVPHSTLASEEYQGYLIPKGATIFVNVWGIFHDPALFDDPENFVPERYMLTENGTKPGIDGSDLKATFPFGFGRRICPGMHLAFNSININAMNLLWAFDFKPDIDADGKPITVDTAAYVKGITTAPLPFKCRITPRSTAKAKIIEREFLDAADTFAKFEIGLNEGDKEYAAKSRAYAG</sequence>
<dbReference type="GO" id="GO:0016705">
    <property type="term" value="F:oxidoreductase activity, acting on paired donors, with incorporation or reduction of molecular oxygen"/>
    <property type="evidence" value="ECO:0007669"/>
    <property type="project" value="InterPro"/>
</dbReference>
<comment type="cofactor">
    <cofactor evidence="1 14">
        <name>heme</name>
        <dbReference type="ChEBI" id="CHEBI:30413"/>
    </cofactor>
</comment>
<keyword evidence="5 14" id="KW-0349">Heme</keyword>
<dbReference type="PRINTS" id="PR00463">
    <property type="entry name" value="EP450I"/>
</dbReference>
<evidence type="ECO:0000256" key="12">
    <source>
        <dbReference type="ARBA" id="ARBA00023136"/>
    </source>
</evidence>
<dbReference type="GO" id="GO:0016020">
    <property type="term" value="C:membrane"/>
    <property type="evidence" value="ECO:0007669"/>
    <property type="project" value="UniProtKB-SubCell"/>
</dbReference>
<keyword evidence="10 14" id="KW-0408">Iron</keyword>
<evidence type="ECO:0000313" key="17">
    <source>
        <dbReference type="EMBL" id="KAF7333337.1"/>
    </source>
</evidence>
<evidence type="ECO:0000256" key="16">
    <source>
        <dbReference type="SAM" id="SignalP"/>
    </source>
</evidence>
<evidence type="ECO:0000256" key="2">
    <source>
        <dbReference type="ARBA" id="ARBA00004167"/>
    </source>
</evidence>
<dbReference type="EMBL" id="JACAZI010000029">
    <property type="protein sequence ID" value="KAF7333337.1"/>
    <property type="molecule type" value="Genomic_DNA"/>
</dbReference>
<keyword evidence="11 15" id="KW-0503">Monooxygenase</keyword>
<evidence type="ECO:0000256" key="10">
    <source>
        <dbReference type="ARBA" id="ARBA00023004"/>
    </source>
</evidence>
<dbReference type="PANTHER" id="PTHR46300:SF2">
    <property type="entry name" value="CYTOCHROME P450 MONOOXYGENASE ALNH-RELATED"/>
    <property type="match status" value="1"/>
</dbReference>
<dbReference type="GO" id="GO:0020037">
    <property type="term" value="F:heme binding"/>
    <property type="evidence" value="ECO:0007669"/>
    <property type="project" value="InterPro"/>
</dbReference>
<evidence type="ECO:0000256" key="11">
    <source>
        <dbReference type="ARBA" id="ARBA00023033"/>
    </source>
</evidence>
<evidence type="ECO:0000256" key="5">
    <source>
        <dbReference type="ARBA" id="ARBA00022617"/>
    </source>
</evidence>
<evidence type="ECO:0000256" key="13">
    <source>
        <dbReference type="ARBA" id="ARBA00023180"/>
    </source>
</evidence>
<evidence type="ECO:0000256" key="15">
    <source>
        <dbReference type="RuleBase" id="RU000461"/>
    </source>
</evidence>
<dbReference type="Pfam" id="PF00067">
    <property type="entry name" value="p450"/>
    <property type="match status" value="1"/>
</dbReference>
<keyword evidence="13" id="KW-0325">Glycoprotein</keyword>
<evidence type="ECO:0000256" key="9">
    <source>
        <dbReference type="ARBA" id="ARBA00023002"/>
    </source>
</evidence>
<dbReference type="GO" id="GO:0005506">
    <property type="term" value="F:iron ion binding"/>
    <property type="evidence" value="ECO:0007669"/>
    <property type="project" value="InterPro"/>
</dbReference>
<comment type="pathway">
    <text evidence="3">Secondary metabolite biosynthesis.</text>
</comment>
<dbReference type="InterPro" id="IPR002401">
    <property type="entry name" value="Cyt_P450_E_grp-I"/>
</dbReference>
<evidence type="ECO:0000256" key="4">
    <source>
        <dbReference type="ARBA" id="ARBA00010617"/>
    </source>
</evidence>
<dbReference type="CDD" id="cd11065">
    <property type="entry name" value="CYP64-like"/>
    <property type="match status" value="1"/>
</dbReference>
<dbReference type="AlphaFoldDB" id="A0A8H6X363"/>
<dbReference type="InterPro" id="IPR017972">
    <property type="entry name" value="Cyt_P450_CS"/>
</dbReference>
<reference evidence="17" key="1">
    <citation type="submission" date="2020-05" db="EMBL/GenBank/DDBJ databases">
        <title>Mycena genomes resolve the evolution of fungal bioluminescence.</title>
        <authorList>
            <person name="Tsai I.J."/>
        </authorList>
    </citation>
    <scope>NUCLEOTIDE SEQUENCE</scope>
    <source>
        <strain evidence="17">CCC161011</strain>
    </source>
</reference>
<evidence type="ECO:0000256" key="3">
    <source>
        <dbReference type="ARBA" id="ARBA00005179"/>
    </source>
</evidence>
<organism evidence="17 18">
    <name type="scientific">Mycena venus</name>
    <dbReference type="NCBI Taxonomy" id="2733690"/>
    <lineage>
        <taxon>Eukaryota</taxon>
        <taxon>Fungi</taxon>
        <taxon>Dikarya</taxon>
        <taxon>Basidiomycota</taxon>
        <taxon>Agaricomycotina</taxon>
        <taxon>Agaricomycetes</taxon>
        <taxon>Agaricomycetidae</taxon>
        <taxon>Agaricales</taxon>
        <taxon>Marasmiineae</taxon>
        <taxon>Mycenaceae</taxon>
        <taxon>Mycena</taxon>
    </lineage>
</organism>
<dbReference type="SUPFAM" id="SSF48264">
    <property type="entry name" value="Cytochrome P450"/>
    <property type="match status" value="1"/>
</dbReference>
<keyword evidence="16" id="KW-0732">Signal</keyword>
<keyword evidence="8" id="KW-1133">Transmembrane helix</keyword>
<dbReference type="GO" id="GO:0004497">
    <property type="term" value="F:monooxygenase activity"/>
    <property type="evidence" value="ECO:0007669"/>
    <property type="project" value="UniProtKB-KW"/>
</dbReference>
<evidence type="ECO:0000256" key="8">
    <source>
        <dbReference type="ARBA" id="ARBA00022989"/>
    </source>
</evidence>
<dbReference type="InterPro" id="IPR036396">
    <property type="entry name" value="Cyt_P450_sf"/>
</dbReference>
<proteinExistence type="inferred from homology"/>
<evidence type="ECO:0000256" key="6">
    <source>
        <dbReference type="ARBA" id="ARBA00022692"/>
    </source>
</evidence>
<feature type="chain" id="PRO_5034215227" evidence="16">
    <location>
        <begin position="23"/>
        <end position="535"/>
    </location>
</feature>
<gene>
    <name evidence="17" type="ORF">MVEN_02349000</name>
</gene>
<dbReference type="PRINTS" id="PR00385">
    <property type="entry name" value="P450"/>
</dbReference>
<feature type="binding site" description="axial binding residue" evidence="14">
    <location>
        <position position="434"/>
    </location>
    <ligand>
        <name>heme</name>
        <dbReference type="ChEBI" id="CHEBI:30413"/>
    </ligand>
    <ligandPart>
        <name>Fe</name>
        <dbReference type="ChEBI" id="CHEBI:18248"/>
    </ligandPart>
</feature>
<comment type="subcellular location">
    <subcellularLocation>
        <location evidence="2">Membrane</location>
        <topology evidence="2">Single-pass membrane protein</topology>
    </subcellularLocation>
</comment>
<keyword evidence="9 15" id="KW-0560">Oxidoreductase</keyword>
<comment type="caution">
    <text evidence="17">The sequence shown here is derived from an EMBL/GenBank/DDBJ whole genome shotgun (WGS) entry which is preliminary data.</text>
</comment>
<evidence type="ECO:0000256" key="1">
    <source>
        <dbReference type="ARBA" id="ARBA00001971"/>
    </source>
</evidence>
<keyword evidence="12" id="KW-0472">Membrane</keyword>
<evidence type="ECO:0000313" key="18">
    <source>
        <dbReference type="Proteomes" id="UP000620124"/>
    </source>
</evidence>
<dbReference type="InterPro" id="IPR001128">
    <property type="entry name" value="Cyt_P450"/>
</dbReference>
<evidence type="ECO:0000256" key="7">
    <source>
        <dbReference type="ARBA" id="ARBA00022723"/>
    </source>
</evidence>
<feature type="signal peptide" evidence="16">
    <location>
        <begin position="1"/>
        <end position="22"/>
    </location>
</feature>
<dbReference type="InterPro" id="IPR050364">
    <property type="entry name" value="Cytochrome_P450_fung"/>
</dbReference>
<dbReference type="PANTHER" id="PTHR46300">
    <property type="entry name" value="P450, PUTATIVE (EUROFUNG)-RELATED-RELATED"/>
    <property type="match status" value="1"/>
</dbReference>
<protein>
    <submittedName>
        <fullName evidence="17">Putative cytochrome P450</fullName>
    </submittedName>
</protein>
<dbReference type="OrthoDB" id="1103324at2759"/>
<keyword evidence="18" id="KW-1185">Reference proteome</keyword>
<dbReference type="Proteomes" id="UP000620124">
    <property type="component" value="Unassembled WGS sequence"/>
</dbReference>
<keyword evidence="6" id="KW-0812">Transmembrane</keyword>
<evidence type="ECO:0000256" key="14">
    <source>
        <dbReference type="PIRSR" id="PIRSR602401-1"/>
    </source>
</evidence>
<dbReference type="Gene3D" id="1.10.630.10">
    <property type="entry name" value="Cytochrome P450"/>
    <property type="match status" value="1"/>
</dbReference>
<name>A0A8H6X363_9AGAR</name>